<dbReference type="PANTHER" id="PTHR15239">
    <property type="entry name" value="NUCLEAR EXPORT MEDIATOR FACTOR NEMF"/>
    <property type="match status" value="1"/>
</dbReference>
<dbReference type="Proteomes" id="UP000610960">
    <property type="component" value="Unassembled WGS sequence"/>
</dbReference>
<feature type="domain" description="NFACT RNA-binding" evidence="2">
    <location>
        <begin position="432"/>
        <end position="541"/>
    </location>
</feature>
<dbReference type="NCBIfam" id="NF041120">
    <property type="entry name" value="RqcH_arch"/>
    <property type="match status" value="1"/>
</dbReference>
<dbReference type="GO" id="GO:0000049">
    <property type="term" value="F:tRNA binding"/>
    <property type="evidence" value="ECO:0007669"/>
    <property type="project" value="TreeGrafter"/>
</dbReference>
<keyword evidence="1" id="KW-0175">Coiled coil</keyword>
<dbReference type="RefSeq" id="WP_188596421.1">
    <property type="nucleotide sequence ID" value="NZ_BMNL01000002.1"/>
</dbReference>
<evidence type="ECO:0000259" key="2">
    <source>
        <dbReference type="Pfam" id="PF05670"/>
    </source>
</evidence>
<feature type="coiled-coil region" evidence="1">
    <location>
        <begin position="381"/>
        <end position="415"/>
    </location>
</feature>
<evidence type="ECO:0000313" key="4">
    <source>
        <dbReference type="Proteomes" id="UP000610960"/>
    </source>
</evidence>
<protein>
    <submittedName>
        <fullName evidence="3">Fibronectin-binding protein</fullName>
    </submittedName>
</protein>
<dbReference type="Gene3D" id="2.30.310.10">
    <property type="entry name" value="ibrinogen binding protein from staphylococcus aureus domain"/>
    <property type="match status" value="1"/>
</dbReference>
<dbReference type="Pfam" id="PF05670">
    <property type="entry name" value="NFACT-R_1"/>
    <property type="match status" value="1"/>
</dbReference>
<reference evidence="3" key="2">
    <citation type="submission" date="2020-09" db="EMBL/GenBank/DDBJ databases">
        <authorList>
            <person name="Sun Q."/>
            <person name="Ohkuma M."/>
        </authorList>
    </citation>
    <scope>NUCLEOTIDE SEQUENCE</scope>
    <source>
        <strain evidence="3">JCM 10088</strain>
    </source>
</reference>
<organism evidence="3 4">
    <name type="scientific">Thermocladium modestius</name>
    <dbReference type="NCBI Taxonomy" id="62609"/>
    <lineage>
        <taxon>Archaea</taxon>
        <taxon>Thermoproteota</taxon>
        <taxon>Thermoprotei</taxon>
        <taxon>Thermoproteales</taxon>
        <taxon>Thermoproteaceae</taxon>
        <taxon>Thermocladium</taxon>
    </lineage>
</organism>
<accession>A0A830GWF8</accession>
<dbReference type="GO" id="GO:1990112">
    <property type="term" value="C:RQC complex"/>
    <property type="evidence" value="ECO:0007669"/>
    <property type="project" value="TreeGrafter"/>
</dbReference>
<dbReference type="InterPro" id="IPR051608">
    <property type="entry name" value="RQC_Subunit_NEMF"/>
</dbReference>
<dbReference type="EMBL" id="BMNL01000002">
    <property type="protein sequence ID" value="GGP20966.1"/>
    <property type="molecule type" value="Genomic_DNA"/>
</dbReference>
<comment type="caution">
    <text evidence="3">The sequence shown here is derived from an EMBL/GenBank/DDBJ whole genome shotgun (WGS) entry which is preliminary data.</text>
</comment>
<dbReference type="PANTHER" id="PTHR15239:SF6">
    <property type="entry name" value="RIBOSOME QUALITY CONTROL COMPLEX SUBUNIT NEMF"/>
    <property type="match status" value="1"/>
</dbReference>
<dbReference type="GO" id="GO:0043023">
    <property type="term" value="F:ribosomal large subunit binding"/>
    <property type="evidence" value="ECO:0007669"/>
    <property type="project" value="TreeGrafter"/>
</dbReference>
<dbReference type="Pfam" id="PF05833">
    <property type="entry name" value="NFACT_N"/>
    <property type="match status" value="1"/>
</dbReference>
<name>A0A830GWF8_9CREN</name>
<dbReference type="AlphaFoldDB" id="A0A830GWF8"/>
<feature type="coiled-coil region" evidence="1">
    <location>
        <begin position="256"/>
        <end position="300"/>
    </location>
</feature>
<gene>
    <name evidence="3" type="ORF">GCM10007981_11170</name>
</gene>
<reference evidence="3" key="1">
    <citation type="journal article" date="2014" name="Int. J. Syst. Evol. Microbiol.">
        <title>Complete genome sequence of Corynebacterium casei LMG S-19264T (=DSM 44701T), isolated from a smear-ripened cheese.</title>
        <authorList>
            <consortium name="US DOE Joint Genome Institute (JGI-PGF)"/>
            <person name="Walter F."/>
            <person name="Albersmeier A."/>
            <person name="Kalinowski J."/>
            <person name="Ruckert C."/>
        </authorList>
    </citation>
    <scope>NUCLEOTIDE SEQUENCE</scope>
    <source>
        <strain evidence="3">JCM 10088</strain>
    </source>
</reference>
<sequence length="646" mass="71149">MKKSLSALDLLAVAGELNAEVAGQAVDKVYGIGDSILLRVGREKRLIVANKNRVSLTTRMPPNVSPLPALRARLEGCRLERVEVPFFDRVIELRTNCGTLVVELLNPFNAALVEAEKNGKEEGGRRILWLLHGYKSRDRELRLGDHYVPPPRSFKDPRFADSFLDAVGEGMGRRLGLSRELEAEVCARADCGDPLEAWRAFREMAVMAAVGPREPVIHVVNGEAAFVSPVPFKTIGGELVRFNSFNEAVDEYFWRLEAEEAARKSAEEARNEAGRLMASLEEARKARNRNEAEAEEARRVGEAIMLNLYGLEELLREARRLYGEDKDSFPERALGLSVGSIRVVGFDAAKRSLRLDLGGLEAVIGLNESPGDAANKYFGLAKELRRKAEGAGETIRRMEERLRGLQLRAEGAESSFKESVRVVYGKEWFERFKWFVTSGGRGVLAGRNADQNEALVKRYMRDQDLFFHADVPGAAATVLRINGGSPDPEDIMEAAVFAASNSKLWIAGAMAGDVFYVEGSRVGKEAPSGEYVGKGSFMIYGERGWVRGVELSLGVGVRFDGEVARPISAPPSAVARLAHVYAVIRPGGMERGRAAQAVREGLIKIDARARRVVADQLVELIPGPSRVMEVRAGNPMDWAEVRTAFQ</sequence>
<dbReference type="InterPro" id="IPR008532">
    <property type="entry name" value="NFACT_RNA-bd"/>
</dbReference>
<keyword evidence="4" id="KW-1185">Reference proteome</keyword>
<dbReference type="GO" id="GO:0072344">
    <property type="term" value="P:rescue of stalled ribosome"/>
    <property type="evidence" value="ECO:0007669"/>
    <property type="project" value="TreeGrafter"/>
</dbReference>
<proteinExistence type="predicted"/>
<evidence type="ECO:0000313" key="3">
    <source>
        <dbReference type="EMBL" id="GGP20966.1"/>
    </source>
</evidence>
<evidence type="ECO:0000256" key="1">
    <source>
        <dbReference type="SAM" id="Coils"/>
    </source>
</evidence>
<dbReference type="OrthoDB" id="10943at2157"/>